<keyword evidence="2" id="KW-0472">Membrane</keyword>
<feature type="domain" description="PB1-like" evidence="3">
    <location>
        <begin position="99"/>
        <end position="201"/>
    </location>
</feature>
<comment type="caution">
    <text evidence="4">The sequence shown here is derived from an EMBL/GenBank/DDBJ whole genome shotgun (WGS) entry which is preliminary data.</text>
</comment>
<feature type="region of interest" description="Disordered" evidence="1">
    <location>
        <begin position="29"/>
        <end position="52"/>
    </location>
</feature>
<feature type="transmembrane region" description="Helical" evidence="2">
    <location>
        <begin position="77"/>
        <end position="100"/>
    </location>
</feature>
<protein>
    <recommendedName>
        <fullName evidence="3">PB1-like domain-containing protein</fullName>
    </recommendedName>
</protein>
<dbReference type="Pfam" id="PF26130">
    <property type="entry name" value="PB1-like"/>
    <property type="match status" value="1"/>
</dbReference>
<gene>
    <name evidence="4" type="ORF">PIB30_014581</name>
</gene>
<evidence type="ECO:0000256" key="1">
    <source>
        <dbReference type="SAM" id="MobiDB-lite"/>
    </source>
</evidence>
<organism evidence="4 5">
    <name type="scientific">Stylosanthes scabra</name>
    <dbReference type="NCBI Taxonomy" id="79078"/>
    <lineage>
        <taxon>Eukaryota</taxon>
        <taxon>Viridiplantae</taxon>
        <taxon>Streptophyta</taxon>
        <taxon>Embryophyta</taxon>
        <taxon>Tracheophyta</taxon>
        <taxon>Spermatophyta</taxon>
        <taxon>Magnoliopsida</taxon>
        <taxon>eudicotyledons</taxon>
        <taxon>Gunneridae</taxon>
        <taxon>Pentapetalae</taxon>
        <taxon>rosids</taxon>
        <taxon>fabids</taxon>
        <taxon>Fabales</taxon>
        <taxon>Fabaceae</taxon>
        <taxon>Papilionoideae</taxon>
        <taxon>50 kb inversion clade</taxon>
        <taxon>dalbergioids sensu lato</taxon>
        <taxon>Dalbergieae</taxon>
        <taxon>Pterocarpus clade</taxon>
        <taxon>Stylosanthes</taxon>
    </lineage>
</organism>
<evidence type="ECO:0000313" key="5">
    <source>
        <dbReference type="Proteomes" id="UP001341840"/>
    </source>
</evidence>
<proteinExistence type="predicted"/>
<reference evidence="4 5" key="1">
    <citation type="journal article" date="2023" name="Plants (Basel)">
        <title>Bridging the Gap: Combining Genomics and Transcriptomics Approaches to Understand Stylosanthes scabra, an Orphan Legume from the Brazilian Caatinga.</title>
        <authorList>
            <person name="Ferreira-Neto J.R.C."/>
            <person name="da Silva M.D."/>
            <person name="Binneck E."/>
            <person name="de Melo N.F."/>
            <person name="da Silva R.H."/>
            <person name="de Melo A.L.T.M."/>
            <person name="Pandolfi V."/>
            <person name="Bustamante F.O."/>
            <person name="Brasileiro-Vidal A.C."/>
            <person name="Benko-Iseppon A.M."/>
        </authorList>
    </citation>
    <scope>NUCLEOTIDE SEQUENCE [LARGE SCALE GENOMIC DNA]</scope>
    <source>
        <tissue evidence="4">Leaves</tissue>
    </source>
</reference>
<sequence>MKGVANSFFPYKTLIPLPKLHNALKLKHRSVPSKETETSSQSHRPRRGSSDRRSSCSVAARAVVHCYRCFVVAERVYLGYLLIFSGFVFVILQMATIYVVPVFNVGGNLVRNEAGVIVYEGGKVEKLEEIDIDHVNFGDLEKLLETLGFMSYKKMYWLDSTAFDFETGLNLLDGDDSICDMCQYIMGNIGASNEFHIYVQHSVDVPIPARAPDPAPAPPSMDTPELVIDLEESFDDDGY</sequence>
<dbReference type="InterPro" id="IPR058594">
    <property type="entry name" value="PB1-like_dom_pln"/>
</dbReference>
<evidence type="ECO:0000259" key="3">
    <source>
        <dbReference type="Pfam" id="PF26130"/>
    </source>
</evidence>
<keyword evidence="2" id="KW-0812">Transmembrane</keyword>
<evidence type="ECO:0000313" key="4">
    <source>
        <dbReference type="EMBL" id="MED6107483.1"/>
    </source>
</evidence>
<evidence type="ECO:0000256" key="2">
    <source>
        <dbReference type="SAM" id="Phobius"/>
    </source>
</evidence>
<keyword evidence="5" id="KW-1185">Reference proteome</keyword>
<name>A0ABU6Q6Q9_9FABA</name>
<dbReference type="Proteomes" id="UP001341840">
    <property type="component" value="Unassembled WGS sequence"/>
</dbReference>
<keyword evidence="2" id="KW-1133">Transmembrane helix</keyword>
<accession>A0ABU6Q6Q9</accession>
<dbReference type="EMBL" id="JASCZI010000039">
    <property type="protein sequence ID" value="MED6107483.1"/>
    <property type="molecule type" value="Genomic_DNA"/>
</dbReference>